<dbReference type="Proteomes" id="UP000094784">
    <property type="component" value="Unassembled WGS sequence"/>
</dbReference>
<feature type="signal peptide" evidence="1">
    <location>
        <begin position="1"/>
        <end position="22"/>
    </location>
</feature>
<evidence type="ECO:0000256" key="1">
    <source>
        <dbReference type="SAM" id="SignalP"/>
    </source>
</evidence>
<keyword evidence="1" id="KW-0732">Signal</keyword>
<name>A0A1E4R730_9BACI</name>
<reference evidence="3 4" key="1">
    <citation type="submission" date="2016-09" db="EMBL/GenBank/DDBJ databases">
        <title>Draft genome sequence of the soil isolate, Lysinibacillus fusiformis M5, a potential hypoxanthine producer.</title>
        <authorList>
            <person name="Gallegos-Monterrosa R."/>
            <person name="Maroti G."/>
            <person name="Balint B."/>
            <person name="Kovacs A.T."/>
        </authorList>
    </citation>
    <scope>NUCLEOTIDE SEQUENCE [LARGE SCALE GENOMIC DNA]</scope>
    <source>
        <strain evidence="3 4">M5</strain>
    </source>
</reference>
<dbReference type="OrthoDB" id="9778320at2"/>
<dbReference type="Gene3D" id="3.30.457.10">
    <property type="entry name" value="Copper amine oxidase-like, N-terminal domain"/>
    <property type="match status" value="1"/>
</dbReference>
<dbReference type="EMBL" id="MECQ01000001">
    <property type="protein sequence ID" value="ODV56264.1"/>
    <property type="molecule type" value="Genomic_DNA"/>
</dbReference>
<accession>A0A1E4R730</accession>
<sequence>MKKIITGIVLTSMLWAASPADAATTQIKIDDVVLKTDAAPELKNNRTMVPLRVISENLGAQVQWSNSKITLTLNKDTITLNPDSKTVIKNGKTEQLEVKPYLKSDRIYLPIRFFAETFGSQVDYKQGVVSIVTEPLLLENEKVNTLRYEYHMTMGGIIQEIKGNAYNKAIYKIFQEQKGDKVDEPKEYYWHFNLDSPGSYYKLGQYDFMSIDNKSVEQFDIYTLNGPFPEELLEGYSEYLLHNFDENSWYIFSDNAVQAIQRLMNAATTNGFNKIISNTVV</sequence>
<proteinExistence type="predicted"/>
<dbReference type="InterPro" id="IPR036582">
    <property type="entry name" value="Mao_N_sf"/>
</dbReference>
<organism evidence="3 4">
    <name type="scientific">Lysinibacillus fusiformis</name>
    <dbReference type="NCBI Taxonomy" id="28031"/>
    <lineage>
        <taxon>Bacteria</taxon>
        <taxon>Bacillati</taxon>
        <taxon>Bacillota</taxon>
        <taxon>Bacilli</taxon>
        <taxon>Bacillales</taxon>
        <taxon>Bacillaceae</taxon>
        <taxon>Lysinibacillus</taxon>
    </lineage>
</organism>
<evidence type="ECO:0000259" key="2">
    <source>
        <dbReference type="Pfam" id="PF07833"/>
    </source>
</evidence>
<evidence type="ECO:0000313" key="4">
    <source>
        <dbReference type="Proteomes" id="UP000094784"/>
    </source>
</evidence>
<dbReference type="InterPro" id="IPR012854">
    <property type="entry name" value="Cu_amine_oxidase-like_N"/>
</dbReference>
<dbReference type="Pfam" id="PF07833">
    <property type="entry name" value="Cu_amine_oxidN1"/>
    <property type="match status" value="1"/>
</dbReference>
<evidence type="ECO:0000313" key="3">
    <source>
        <dbReference type="EMBL" id="ODV56264.1"/>
    </source>
</evidence>
<feature type="domain" description="Copper amine oxidase-like N-terminal" evidence="2">
    <location>
        <begin position="29"/>
        <end position="127"/>
    </location>
</feature>
<dbReference type="SUPFAM" id="SSF55383">
    <property type="entry name" value="Copper amine oxidase, domain N"/>
    <property type="match status" value="2"/>
</dbReference>
<feature type="chain" id="PRO_5009162131" description="Copper amine oxidase-like N-terminal domain-containing protein" evidence="1">
    <location>
        <begin position="23"/>
        <end position="281"/>
    </location>
</feature>
<protein>
    <recommendedName>
        <fullName evidence="2">Copper amine oxidase-like N-terminal domain-containing protein</fullName>
    </recommendedName>
</protein>
<comment type="caution">
    <text evidence="3">The sequence shown here is derived from an EMBL/GenBank/DDBJ whole genome shotgun (WGS) entry which is preliminary data.</text>
</comment>
<dbReference type="RefSeq" id="WP_069481266.1">
    <property type="nucleotide sequence ID" value="NZ_JACUVP010000001.1"/>
</dbReference>
<dbReference type="AlphaFoldDB" id="A0A1E4R730"/>
<gene>
    <name evidence="3" type="ORF">BG258_10310</name>
</gene>